<dbReference type="Pfam" id="PF08239">
    <property type="entry name" value="SH3_3"/>
    <property type="match status" value="2"/>
</dbReference>
<dbReference type="STRING" id="1610493.RPIT_02480"/>
<feature type="compositionally biased region" description="Low complexity" evidence="1">
    <location>
        <begin position="324"/>
        <end position="336"/>
    </location>
</feature>
<protein>
    <submittedName>
        <fullName evidence="3">Uncharacterized protein</fullName>
    </submittedName>
</protein>
<dbReference type="Proteomes" id="UP000188324">
    <property type="component" value="Chromosome"/>
</dbReference>
<sequence length="459" mass="48650">MKTALRSLRGLAVATAAAILIQGLGSIALGPAADARDGDVTATARVHVRSGPSTSSQSLTVLDKGDVLPALGSEGSWTKVTFEGRTAYVFSAYLTGASSAPSSETSNGTSTGTAGTVATTANLNLRVGPSIRDRVSVVAPTGTRLTLTGSVSGEYAQVTYAGQTLWASTRYLSDPAANSGSTPQVVGKGRALANLLIRTSSDTAYSVITTVPRDTILEMTGVQANGMTQVVFRGVARWVNGSYFAPFGGAAVAPQPQPPATPETSDRYATTVLNIWTASTGTAYIRDIPRGTVVKVTGVVENGRAAIVDDGAIRWVTARYLSTTPPSSGASGGADDSLNRGGSSGLDKTNDNVKAIALDIWERYPQITTMYGWRRDVTPDHPAGRAVDVMIPSYGRNQALGWEIANYYRDNAEQYNINYIIFAQRIWSVARDKEGWRWMANRGSDNANHYNHVHINTYG</sequence>
<dbReference type="InterPro" id="IPR052354">
    <property type="entry name" value="Cell_Wall_Dynamics_Protein"/>
</dbReference>
<dbReference type="Pfam" id="PF26571">
    <property type="entry name" value="VldE"/>
    <property type="match status" value="1"/>
</dbReference>
<dbReference type="EMBL" id="CP019605">
    <property type="protein sequence ID" value="AQP43822.1"/>
    <property type="molecule type" value="Genomic_DNA"/>
</dbReference>
<reference evidence="3 4" key="1">
    <citation type="journal article" date="2016" name="Int. J. Syst. Evol. Microbiol.">
        <title>Tessaracoccus flavus sp. nov., isolated from the drainage system of a lindane-producing factory.</title>
        <authorList>
            <person name="Kumari R."/>
            <person name="Singh P."/>
            <person name="Schumann P."/>
            <person name="Lal R."/>
        </authorList>
    </citation>
    <scope>NUCLEOTIDE SEQUENCE [LARGE SCALE GENOMIC DNA]</scope>
    <source>
        <strain evidence="3 4">RP1T</strain>
    </source>
</reference>
<dbReference type="AlphaFoldDB" id="A0A1Q2CCH9"/>
<dbReference type="InterPro" id="IPR058593">
    <property type="entry name" value="ARB_07466-like_C"/>
</dbReference>
<evidence type="ECO:0000256" key="2">
    <source>
        <dbReference type="SAM" id="SignalP"/>
    </source>
</evidence>
<organism evidence="3 4">
    <name type="scientific">Tessaracoccus flavus</name>
    <dbReference type="NCBI Taxonomy" id="1610493"/>
    <lineage>
        <taxon>Bacteria</taxon>
        <taxon>Bacillati</taxon>
        <taxon>Actinomycetota</taxon>
        <taxon>Actinomycetes</taxon>
        <taxon>Propionibacteriales</taxon>
        <taxon>Propionibacteriaceae</taxon>
        <taxon>Tessaracoccus</taxon>
    </lineage>
</organism>
<evidence type="ECO:0000256" key="1">
    <source>
        <dbReference type="SAM" id="MobiDB-lite"/>
    </source>
</evidence>
<gene>
    <name evidence="3" type="ORF">RPIT_02480</name>
</gene>
<dbReference type="KEGG" id="tfl:RPIT_02480"/>
<dbReference type="Gene3D" id="2.30.30.40">
    <property type="entry name" value="SH3 Domains"/>
    <property type="match status" value="3"/>
</dbReference>
<dbReference type="PROSITE" id="PS51781">
    <property type="entry name" value="SH3B"/>
    <property type="match status" value="2"/>
</dbReference>
<feature type="chain" id="PRO_5044285622" evidence="2">
    <location>
        <begin position="29"/>
        <end position="459"/>
    </location>
</feature>
<dbReference type="SMART" id="SM00287">
    <property type="entry name" value="SH3b"/>
    <property type="match status" value="2"/>
</dbReference>
<dbReference type="InterPro" id="IPR003646">
    <property type="entry name" value="SH3-like_bac-type"/>
</dbReference>
<feature type="signal peptide" evidence="2">
    <location>
        <begin position="1"/>
        <end position="28"/>
    </location>
</feature>
<name>A0A1Q2CCH9_9ACTN</name>
<feature type="region of interest" description="Disordered" evidence="1">
    <location>
        <begin position="324"/>
        <end position="346"/>
    </location>
</feature>
<evidence type="ECO:0000313" key="4">
    <source>
        <dbReference type="Proteomes" id="UP000188324"/>
    </source>
</evidence>
<dbReference type="PANTHER" id="PTHR34408">
    <property type="entry name" value="FAMILY PROTEIN, PUTATIVE-RELATED"/>
    <property type="match status" value="1"/>
</dbReference>
<dbReference type="PANTHER" id="PTHR34408:SF1">
    <property type="entry name" value="GLYCOSYL HYDROLASE FAMILY 19 DOMAIN-CONTAINING PROTEIN HI_1415"/>
    <property type="match status" value="1"/>
</dbReference>
<accession>A0A1Q2CCH9</accession>
<proteinExistence type="predicted"/>
<keyword evidence="4" id="KW-1185">Reference proteome</keyword>
<keyword evidence="2" id="KW-0732">Signal</keyword>
<evidence type="ECO:0000313" key="3">
    <source>
        <dbReference type="EMBL" id="AQP43822.1"/>
    </source>
</evidence>
<dbReference type="RefSeq" id="WP_162274471.1">
    <property type="nucleotide sequence ID" value="NZ_CP019605.1"/>
</dbReference>